<feature type="transmembrane region" description="Helical" evidence="2">
    <location>
        <begin position="6"/>
        <end position="27"/>
    </location>
</feature>
<feature type="region of interest" description="Disordered" evidence="1">
    <location>
        <begin position="31"/>
        <end position="86"/>
    </location>
</feature>
<evidence type="ECO:0000256" key="1">
    <source>
        <dbReference type="SAM" id="MobiDB-lite"/>
    </source>
</evidence>
<evidence type="ECO:0000256" key="2">
    <source>
        <dbReference type="SAM" id="Phobius"/>
    </source>
</evidence>
<reference evidence="3 4" key="1">
    <citation type="submission" date="2024-09" db="EMBL/GenBank/DDBJ databases">
        <authorList>
            <person name="Sun Q."/>
            <person name="Mori K."/>
        </authorList>
    </citation>
    <scope>NUCLEOTIDE SEQUENCE [LARGE SCALE GENOMIC DNA]</scope>
    <source>
        <strain evidence="3 4">JCM 3028</strain>
    </source>
</reference>
<comment type="caution">
    <text evidence="3">The sequence shown here is derived from an EMBL/GenBank/DDBJ whole genome shotgun (WGS) entry which is preliminary data.</text>
</comment>
<evidence type="ECO:0000313" key="4">
    <source>
        <dbReference type="Proteomes" id="UP001589610"/>
    </source>
</evidence>
<keyword evidence="2" id="KW-0472">Membrane</keyword>
<name>A0ABV5TUN2_9ACTN</name>
<proteinExistence type="predicted"/>
<keyword evidence="4" id="KW-1185">Reference proteome</keyword>
<dbReference type="EMBL" id="JBHMBS010000049">
    <property type="protein sequence ID" value="MFB9682170.1"/>
    <property type="molecule type" value="Genomic_DNA"/>
</dbReference>
<keyword evidence="2" id="KW-0812">Transmembrane</keyword>
<dbReference type="Proteomes" id="UP001589610">
    <property type="component" value="Unassembled WGS sequence"/>
</dbReference>
<gene>
    <name evidence="3" type="ORF">ACFFRH_42430</name>
</gene>
<evidence type="ECO:0000313" key="3">
    <source>
        <dbReference type="EMBL" id="MFB9682170.1"/>
    </source>
</evidence>
<protein>
    <submittedName>
        <fullName evidence="3">Uncharacterized protein</fullName>
    </submittedName>
</protein>
<accession>A0ABV5TUN2</accession>
<keyword evidence="2" id="KW-1133">Transmembrane helix</keyword>
<sequence>MPTTALLEILLGVLLTISAIVTVAVLWPGRHRPRLPLPPEPPPPRRPPVTGTRRRGVTGPGRRTPVPPRPRPGGAREPGDSAGLRP</sequence>
<organism evidence="3 4">
    <name type="scientific">Streptosporangium vulgare</name>
    <dbReference type="NCBI Taxonomy" id="46190"/>
    <lineage>
        <taxon>Bacteria</taxon>
        <taxon>Bacillati</taxon>
        <taxon>Actinomycetota</taxon>
        <taxon>Actinomycetes</taxon>
        <taxon>Streptosporangiales</taxon>
        <taxon>Streptosporangiaceae</taxon>
        <taxon>Streptosporangium</taxon>
    </lineage>
</organism>
<feature type="compositionally biased region" description="Pro residues" evidence="1">
    <location>
        <begin position="35"/>
        <end position="47"/>
    </location>
</feature>